<feature type="coiled-coil region" evidence="1">
    <location>
        <begin position="180"/>
        <end position="207"/>
    </location>
</feature>
<evidence type="ECO:0000313" key="2">
    <source>
        <dbReference type="EMBL" id="KAJ6427313.1"/>
    </source>
</evidence>
<dbReference type="PANTHER" id="PTHR36765:SF1">
    <property type="entry name" value="EXPRESSED PROTEIN"/>
    <property type="match status" value="1"/>
</dbReference>
<dbReference type="Proteomes" id="UP001162972">
    <property type="component" value="Chromosome 1"/>
</dbReference>
<comment type="caution">
    <text evidence="2">The sequence shown here is derived from an EMBL/GenBank/DDBJ whole genome shotgun (WGS) entry which is preliminary data.</text>
</comment>
<dbReference type="EMBL" id="JAPFFJ010000005">
    <property type="protein sequence ID" value="KAJ6427313.1"/>
    <property type="molecule type" value="Genomic_DNA"/>
</dbReference>
<organism evidence="2 3">
    <name type="scientific">Salix udensis</name>
    <dbReference type="NCBI Taxonomy" id="889485"/>
    <lineage>
        <taxon>Eukaryota</taxon>
        <taxon>Viridiplantae</taxon>
        <taxon>Streptophyta</taxon>
        <taxon>Embryophyta</taxon>
        <taxon>Tracheophyta</taxon>
        <taxon>Spermatophyta</taxon>
        <taxon>Magnoliopsida</taxon>
        <taxon>eudicotyledons</taxon>
        <taxon>Gunneridae</taxon>
        <taxon>Pentapetalae</taxon>
        <taxon>rosids</taxon>
        <taxon>fabids</taxon>
        <taxon>Malpighiales</taxon>
        <taxon>Salicaceae</taxon>
        <taxon>Saliceae</taxon>
        <taxon>Salix</taxon>
    </lineage>
</organism>
<name>A0AAD6KPW7_9ROSI</name>
<gene>
    <name evidence="2" type="ORF">OIU84_022830</name>
</gene>
<proteinExistence type="predicted"/>
<keyword evidence="1" id="KW-0175">Coiled coil</keyword>
<dbReference type="AlphaFoldDB" id="A0AAD6KPW7"/>
<reference evidence="2 3" key="1">
    <citation type="journal article" date="2023" name="Int. J. Mol. Sci.">
        <title>De Novo Assembly and Annotation of 11 Diverse Shrub Willow (Salix) Genomes Reveals Novel Gene Organization in Sex-Linked Regions.</title>
        <authorList>
            <person name="Hyden B."/>
            <person name="Feng K."/>
            <person name="Yates T.B."/>
            <person name="Jawdy S."/>
            <person name="Cereghino C."/>
            <person name="Smart L.B."/>
            <person name="Muchero W."/>
        </authorList>
    </citation>
    <scope>NUCLEOTIDE SEQUENCE [LARGE SCALE GENOMIC DNA]</scope>
    <source>
        <tissue evidence="2">Shoot tip</tissue>
    </source>
</reference>
<evidence type="ECO:0000256" key="1">
    <source>
        <dbReference type="SAM" id="Coils"/>
    </source>
</evidence>
<keyword evidence="3" id="KW-1185">Reference proteome</keyword>
<evidence type="ECO:0000313" key="3">
    <source>
        <dbReference type="Proteomes" id="UP001162972"/>
    </source>
</evidence>
<sequence>MKKEICRVLAPREELSAVMGGPASSSSSEEEDANWKAAIESIAATTTFVNKVFSSSSNGSTSLSAPTTEAYGENTQNSQKLKHYQIKAQKCLDIILERTLEMVRDPIPVSDNDRDANDVVVRLFKRSPAGIVFDHLDEIQGPRKRPRILPGHGIDEKSKKFRHLIQSIAVDGAVIISEARDAEKKSLAQLEAKEAAAKAKAKKEAERVVELKQIRGERWLPSIAREMQVKFQRLRYPVAR</sequence>
<accession>A0AAD6KPW7</accession>
<dbReference type="PANTHER" id="PTHR36765">
    <property type="entry name" value="EXPRESSED PROTEIN"/>
    <property type="match status" value="1"/>
</dbReference>
<protein>
    <submittedName>
        <fullName evidence="2">Uncharacterized protein</fullName>
    </submittedName>
</protein>